<dbReference type="EMBL" id="FXUF01000008">
    <property type="protein sequence ID" value="SMP60261.1"/>
    <property type="molecule type" value="Genomic_DNA"/>
</dbReference>
<dbReference type="Gene3D" id="3.40.630.30">
    <property type="match status" value="1"/>
</dbReference>
<dbReference type="Proteomes" id="UP001158066">
    <property type="component" value="Unassembled WGS sequence"/>
</dbReference>
<sequence>MDRIETGTILRRLEDGTEEKTYEMIFLDHSHLDQVMALQQEIYDTIDNQEKFVPDPREFYDEIALTEGRGKMIGVFVEGEMVAARSISFPGLSYENLAWDLNLPEEEMLRVCHLEASMVRPDYRGNRLQALMMRPSLNYARHRGCGMVLCTVSPFNYPSLKNVMEAGLLVRDVKVREGVYGGKLRFLLAMNLRRQVEPAFLENCLVMNTAIEVQKGLLEAGYAGYRLEKLPGEPPYFALRYGKPYPALVGRLDATLLSTS</sequence>
<keyword evidence="3" id="KW-1185">Reference proteome</keyword>
<evidence type="ECO:0000313" key="3">
    <source>
        <dbReference type="Proteomes" id="UP001158066"/>
    </source>
</evidence>
<organism evidence="2 3">
    <name type="scientific">Anoxynatronum buryatiense</name>
    <dbReference type="NCBI Taxonomy" id="489973"/>
    <lineage>
        <taxon>Bacteria</taxon>
        <taxon>Bacillati</taxon>
        <taxon>Bacillota</taxon>
        <taxon>Clostridia</taxon>
        <taxon>Eubacteriales</taxon>
        <taxon>Clostridiaceae</taxon>
        <taxon>Anoxynatronum</taxon>
    </lineage>
</organism>
<name>A0AA46AJC6_9CLOT</name>
<protein>
    <recommendedName>
        <fullName evidence="1">N-acetyltransferase domain-containing protein</fullName>
    </recommendedName>
</protein>
<evidence type="ECO:0000313" key="2">
    <source>
        <dbReference type="EMBL" id="SMP60261.1"/>
    </source>
</evidence>
<proteinExistence type="predicted"/>
<dbReference type="GO" id="GO:0016747">
    <property type="term" value="F:acyltransferase activity, transferring groups other than amino-acyl groups"/>
    <property type="evidence" value="ECO:0007669"/>
    <property type="project" value="InterPro"/>
</dbReference>
<dbReference type="InterPro" id="IPR000182">
    <property type="entry name" value="GNAT_dom"/>
</dbReference>
<feature type="domain" description="N-acetyltransferase" evidence="1">
    <location>
        <begin position="22"/>
        <end position="246"/>
    </location>
</feature>
<dbReference type="RefSeq" id="WP_283409575.1">
    <property type="nucleotide sequence ID" value="NZ_FXUF01000008.1"/>
</dbReference>
<accession>A0AA46AJC6</accession>
<dbReference type="SUPFAM" id="SSF55729">
    <property type="entry name" value="Acyl-CoA N-acyltransferases (Nat)"/>
    <property type="match status" value="1"/>
</dbReference>
<gene>
    <name evidence="2" type="ORF">SAMN06296020_10887</name>
</gene>
<evidence type="ECO:0000259" key="1">
    <source>
        <dbReference type="PROSITE" id="PS51186"/>
    </source>
</evidence>
<comment type="caution">
    <text evidence="2">The sequence shown here is derived from an EMBL/GenBank/DDBJ whole genome shotgun (WGS) entry which is preliminary data.</text>
</comment>
<dbReference type="InterPro" id="IPR016181">
    <property type="entry name" value="Acyl_CoA_acyltransferase"/>
</dbReference>
<reference evidence="2" key="1">
    <citation type="submission" date="2017-05" db="EMBL/GenBank/DDBJ databases">
        <authorList>
            <person name="Varghese N."/>
            <person name="Submissions S."/>
        </authorList>
    </citation>
    <scope>NUCLEOTIDE SEQUENCE</scope>
    <source>
        <strain evidence="2">Su22</strain>
    </source>
</reference>
<dbReference type="AlphaFoldDB" id="A0AA46AJC6"/>
<dbReference type="Pfam" id="PF00583">
    <property type="entry name" value="Acetyltransf_1"/>
    <property type="match status" value="1"/>
</dbReference>
<dbReference type="PROSITE" id="PS51186">
    <property type="entry name" value="GNAT"/>
    <property type="match status" value="1"/>
</dbReference>